<evidence type="ECO:0000256" key="2">
    <source>
        <dbReference type="ARBA" id="ARBA00022475"/>
    </source>
</evidence>
<keyword evidence="2" id="KW-1003">Cell membrane</keyword>
<feature type="transmembrane region" description="Helical" evidence="6">
    <location>
        <begin position="228"/>
        <end position="247"/>
    </location>
</feature>
<keyword evidence="3 6" id="KW-0812">Transmembrane</keyword>
<feature type="transmembrane region" description="Helical" evidence="6">
    <location>
        <begin position="290"/>
        <end position="308"/>
    </location>
</feature>
<dbReference type="PROSITE" id="PS50850">
    <property type="entry name" value="MFS"/>
    <property type="match status" value="1"/>
</dbReference>
<evidence type="ECO:0000256" key="6">
    <source>
        <dbReference type="SAM" id="Phobius"/>
    </source>
</evidence>
<feature type="transmembrane region" description="Helical" evidence="6">
    <location>
        <begin position="314"/>
        <end position="333"/>
    </location>
</feature>
<proteinExistence type="predicted"/>
<dbReference type="PANTHER" id="PTHR23513">
    <property type="entry name" value="INTEGRAL MEMBRANE EFFLUX PROTEIN-RELATED"/>
    <property type="match status" value="1"/>
</dbReference>
<dbReference type="Gene3D" id="1.20.1250.20">
    <property type="entry name" value="MFS general substrate transporter like domains"/>
    <property type="match status" value="1"/>
</dbReference>
<dbReference type="SUPFAM" id="SSF103473">
    <property type="entry name" value="MFS general substrate transporter"/>
    <property type="match status" value="1"/>
</dbReference>
<reference evidence="9" key="1">
    <citation type="journal article" date="2019" name="Int. J. Syst. Evol. Microbiol.">
        <title>The Global Catalogue of Microorganisms (GCM) 10K type strain sequencing project: providing services to taxonomists for standard genome sequencing and annotation.</title>
        <authorList>
            <consortium name="The Broad Institute Genomics Platform"/>
            <consortium name="The Broad Institute Genome Sequencing Center for Infectious Disease"/>
            <person name="Wu L."/>
            <person name="Ma J."/>
        </authorList>
    </citation>
    <scope>NUCLEOTIDE SEQUENCE [LARGE SCALE GENOMIC DNA]</scope>
    <source>
        <strain evidence="9">CCUG 63369</strain>
    </source>
</reference>
<evidence type="ECO:0000256" key="4">
    <source>
        <dbReference type="ARBA" id="ARBA00022989"/>
    </source>
</evidence>
<evidence type="ECO:0000256" key="5">
    <source>
        <dbReference type="ARBA" id="ARBA00023136"/>
    </source>
</evidence>
<dbReference type="InterPro" id="IPR020846">
    <property type="entry name" value="MFS_dom"/>
</dbReference>
<dbReference type="EMBL" id="JBHTHR010000018">
    <property type="protein sequence ID" value="MFD0800050.1"/>
    <property type="molecule type" value="Genomic_DNA"/>
</dbReference>
<keyword evidence="9" id="KW-1185">Reference proteome</keyword>
<keyword evidence="4 6" id="KW-1133">Transmembrane helix</keyword>
<accession>A0ABW3BAH3</accession>
<dbReference type="CDD" id="cd06173">
    <property type="entry name" value="MFS_MefA_like"/>
    <property type="match status" value="1"/>
</dbReference>
<comment type="caution">
    <text evidence="8">The sequence shown here is derived from an EMBL/GenBank/DDBJ whole genome shotgun (WGS) entry which is preliminary data.</text>
</comment>
<comment type="subcellular location">
    <subcellularLocation>
        <location evidence="1">Cell membrane</location>
        <topology evidence="1">Multi-pass membrane protein</topology>
    </subcellularLocation>
</comment>
<feature type="transmembrane region" description="Helical" evidence="6">
    <location>
        <begin position="173"/>
        <end position="192"/>
    </location>
</feature>
<dbReference type="PANTHER" id="PTHR23513:SF6">
    <property type="entry name" value="MAJOR FACILITATOR SUPERFAMILY ASSOCIATED DOMAIN-CONTAINING PROTEIN"/>
    <property type="match status" value="1"/>
</dbReference>
<feature type="transmembrane region" description="Helical" evidence="6">
    <location>
        <begin position="32"/>
        <end position="51"/>
    </location>
</feature>
<keyword evidence="5 6" id="KW-0472">Membrane</keyword>
<dbReference type="InterPro" id="IPR036259">
    <property type="entry name" value="MFS_trans_sf"/>
</dbReference>
<evidence type="ECO:0000256" key="3">
    <source>
        <dbReference type="ARBA" id="ARBA00022692"/>
    </source>
</evidence>
<feature type="transmembrane region" description="Helical" evidence="6">
    <location>
        <begin position="108"/>
        <end position="129"/>
    </location>
</feature>
<gene>
    <name evidence="8" type="ORF">ACFQZU_01785</name>
</gene>
<feature type="transmembrane region" description="Helical" evidence="6">
    <location>
        <begin position="354"/>
        <end position="377"/>
    </location>
</feature>
<feature type="transmembrane region" description="Helical" evidence="6">
    <location>
        <begin position="253"/>
        <end position="278"/>
    </location>
</feature>
<name>A0ABW3BAH3_9ACTN</name>
<feature type="transmembrane region" description="Helical" evidence="6">
    <location>
        <begin position="383"/>
        <end position="402"/>
    </location>
</feature>
<evidence type="ECO:0000313" key="9">
    <source>
        <dbReference type="Proteomes" id="UP001596956"/>
    </source>
</evidence>
<sequence>MNSPATAWTNRNYRIFWVGQSSFPIGFQVTQFVLPLMLLHLGAGGAVVGFLRTANLLPHLLLSVPAGILADGAHSRRIMVGSDIVRLLTMLTVMTFASLHVLDLWMLFIAVFVLGSATVFYEISFHPVLLGLISREQIASGNLGVEVSRAFATLAGPALAGLVIGFAPIWTALAIDAVVAVVSLATLLLLRAPTLERPVEPRGESPSLRMALDGFRQVSSSPLLRSSVYFVASRNLFAGMFTSYVLVFKVQNLGLSVSVAATADVIGNVGFLAGALGAGWVGRKIGLGPLLLIGASVNAVGILLVVNAPASHTLVFVIGGLFVYSLGVAVINLQNQILRHSITPYEMQGRVNSFLRLANLGVLSLGAALGGALVGLLDLQTMLFISAFGATATTMIIVVTPLRSVRELPSPEPVWARQ</sequence>
<organism evidence="8 9">
    <name type="scientific">Streptomonospora algeriensis</name>
    <dbReference type="NCBI Taxonomy" id="995084"/>
    <lineage>
        <taxon>Bacteria</taxon>
        <taxon>Bacillati</taxon>
        <taxon>Actinomycetota</taxon>
        <taxon>Actinomycetes</taxon>
        <taxon>Streptosporangiales</taxon>
        <taxon>Nocardiopsidaceae</taxon>
        <taxon>Streptomonospora</taxon>
    </lineage>
</organism>
<protein>
    <submittedName>
        <fullName evidence="8">MFS transporter</fullName>
    </submittedName>
</protein>
<evidence type="ECO:0000313" key="8">
    <source>
        <dbReference type="EMBL" id="MFD0800050.1"/>
    </source>
</evidence>
<dbReference type="Proteomes" id="UP001596956">
    <property type="component" value="Unassembled WGS sequence"/>
</dbReference>
<evidence type="ECO:0000259" key="7">
    <source>
        <dbReference type="PROSITE" id="PS50850"/>
    </source>
</evidence>
<evidence type="ECO:0000256" key="1">
    <source>
        <dbReference type="ARBA" id="ARBA00004651"/>
    </source>
</evidence>
<dbReference type="InterPro" id="IPR011701">
    <property type="entry name" value="MFS"/>
</dbReference>
<feature type="domain" description="Major facilitator superfamily (MFS) profile" evidence="7">
    <location>
        <begin position="1"/>
        <end position="404"/>
    </location>
</feature>
<dbReference type="Pfam" id="PF07690">
    <property type="entry name" value="MFS_1"/>
    <property type="match status" value="1"/>
</dbReference>